<name>A0AAD9HSH2_9PEZI</name>
<dbReference type="AlphaFoldDB" id="A0AAD9HSH2"/>
<feature type="signal peptide" evidence="1">
    <location>
        <begin position="1"/>
        <end position="18"/>
    </location>
</feature>
<keyword evidence="1" id="KW-0732">Signal</keyword>
<organism evidence="2 3">
    <name type="scientific">Colletotrichum zoysiae</name>
    <dbReference type="NCBI Taxonomy" id="1216348"/>
    <lineage>
        <taxon>Eukaryota</taxon>
        <taxon>Fungi</taxon>
        <taxon>Dikarya</taxon>
        <taxon>Ascomycota</taxon>
        <taxon>Pezizomycotina</taxon>
        <taxon>Sordariomycetes</taxon>
        <taxon>Hypocreomycetidae</taxon>
        <taxon>Glomerellales</taxon>
        <taxon>Glomerellaceae</taxon>
        <taxon>Colletotrichum</taxon>
        <taxon>Colletotrichum graminicola species complex</taxon>
    </lineage>
</organism>
<feature type="chain" id="PRO_5041897512" evidence="1">
    <location>
        <begin position="19"/>
        <end position="166"/>
    </location>
</feature>
<accession>A0AAD9HSH2</accession>
<keyword evidence="3" id="KW-1185">Reference proteome</keyword>
<evidence type="ECO:0000256" key="1">
    <source>
        <dbReference type="SAM" id="SignalP"/>
    </source>
</evidence>
<dbReference type="Proteomes" id="UP001232148">
    <property type="component" value="Unassembled WGS sequence"/>
</dbReference>
<protein>
    <submittedName>
        <fullName evidence="2">Uncharacterized protein</fullName>
    </submittedName>
</protein>
<comment type="caution">
    <text evidence="2">The sequence shown here is derived from an EMBL/GenBank/DDBJ whole genome shotgun (WGS) entry which is preliminary data.</text>
</comment>
<evidence type="ECO:0000313" key="2">
    <source>
        <dbReference type="EMBL" id="KAK2033144.1"/>
    </source>
</evidence>
<dbReference type="EMBL" id="MU842824">
    <property type="protein sequence ID" value="KAK2033144.1"/>
    <property type="molecule type" value="Genomic_DNA"/>
</dbReference>
<reference evidence="2" key="1">
    <citation type="submission" date="2021-06" db="EMBL/GenBank/DDBJ databases">
        <title>Comparative genomics, transcriptomics and evolutionary studies reveal genomic signatures of adaptation to plant cell wall in hemibiotrophic fungi.</title>
        <authorList>
            <consortium name="DOE Joint Genome Institute"/>
            <person name="Baroncelli R."/>
            <person name="Diaz J.F."/>
            <person name="Benocci T."/>
            <person name="Peng M."/>
            <person name="Battaglia E."/>
            <person name="Haridas S."/>
            <person name="Andreopoulos W."/>
            <person name="Labutti K."/>
            <person name="Pangilinan J."/>
            <person name="Floch G.L."/>
            <person name="Makela M.R."/>
            <person name="Henrissat B."/>
            <person name="Grigoriev I.V."/>
            <person name="Crouch J.A."/>
            <person name="De Vries R.P."/>
            <person name="Sukno S.A."/>
            <person name="Thon M.R."/>
        </authorList>
    </citation>
    <scope>NUCLEOTIDE SEQUENCE</scope>
    <source>
        <strain evidence="2">MAFF235873</strain>
    </source>
</reference>
<sequence length="166" mass="16911">MLFSTMLASLAAAGSAYAAVAEGSWAVRADFTRCNGSTPLEAVLGGASDESSLPLLPASSVTPNVTDFRIAAPFAGSLVIKPHGAAGFGSPYPPQQVDIEVFNQPAGNPAVWSNATVKAGTQWAPIAKIGWNTGNSVPVDAKQKEDVSVQSTANGGTLVVYYCGAP</sequence>
<evidence type="ECO:0000313" key="3">
    <source>
        <dbReference type="Proteomes" id="UP001232148"/>
    </source>
</evidence>
<gene>
    <name evidence="2" type="ORF">LX32DRAFT_635572</name>
</gene>
<proteinExistence type="predicted"/>